<protein>
    <recommendedName>
        <fullName evidence="4">Lipoprotein</fullName>
    </recommendedName>
</protein>
<comment type="caution">
    <text evidence="2">The sequence shown here is derived from an EMBL/GenBank/DDBJ whole genome shotgun (WGS) entry which is preliminary data.</text>
</comment>
<accession>A0ABV9LB59</accession>
<dbReference type="EMBL" id="JBHSHB010000023">
    <property type="protein sequence ID" value="MFC4691092.1"/>
    <property type="molecule type" value="Genomic_DNA"/>
</dbReference>
<gene>
    <name evidence="2" type="ORF">ACFO5T_11675</name>
</gene>
<keyword evidence="3" id="KW-1185">Reference proteome</keyword>
<evidence type="ECO:0000313" key="3">
    <source>
        <dbReference type="Proteomes" id="UP001595878"/>
    </source>
</evidence>
<feature type="region of interest" description="Disordered" evidence="1">
    <location>
        <begin position="181"/>
        <end position="200"/>
    </location>
</feature>
<dbReference type="RefSeq" id="WP_380034568.1">
    <property type="nucleotide sequence ID" value="NZ_JBHSHB010000023.1"/>
</dbReference>
<organism evidence="2 3">
    <name type="scientific">Dokdonia genika</name>
    <dbReference type="NCBI Taxonomy" id="308113"/>
    <lineage>
        <taxon>Bacteria</taxon>
        <taxon>Pseudomonadati</taxon>
        <taxon>Bacteroidota</taxon>
        <taxon>Flavobacteriia</taxon>
        <taxon>Flavobacteriales</taxon>
        <taxon>Flavobacteriaceae</taxon>
        <taxon>Dokdonia</taxon>
    </lineage>
</organism>
<proteinExistence type="predicted"/>
<evidence type="ECO:0000313" key="2">
    <source>
        <dbReference type="EMBL" id="MFC4691092.1"/>
    </source>
</evidence>
<evidence type="ECO:0008006" key="4">
    <source>
        <dbReference type="Google" id="ProtNLM"/>
    </source>
</evidence>
<reference evidence="3" key="1">
    <citation type="journal article" date="2019" name="Int. J. Syst. Evol. Microbiol.">
        <title>The Global Catalogue of Microorganisms (GCM) 10K type strain sequencing project: providing services to taxonomists for standard genome sequencing and annotation.</title>
        <authorList>
            <consortium name="The Broad Institute Genomics Platform"/>
            <consortium name="The Broad Institute Genome Sequencing Center for Infectious Disease"/>
            <person name="Wu L."/>
            <person name="Ma J."/>
        </authorList>
    </citation>
    <scope>NUCLEOTIDE SEQUENCE [LARGE SCALE GENOMIC DNA]</scope>
    <source>
        <strain evidence="3">CGMCC 4.7427</strain>
    </source>
</reference>
<evidence type="ECO:0000256" key="1">
    <source>
        <dbReference type="SAM" id="MobiDB-lite"/>
    </source>
</evidence>
<name>A0ABV9LB59_9FLAO</name>
<sequence length="200" mass="22050">MKTIKLLALLFVSVIILEGCNEKPAHPTEGGSIPPPKIIIDVQEAEDMYHRYGKDIVPILEKNNPNLKATRSLSIDYNTLKDYLAFIEQEAEEANKTEITGLRIYFAKYDDSQNDGRATVFLNPIMEAGARGDLIDDVSFAIKTENGKSTAVPVGKLIKKPTTGSNRADLTMPIQNGVQSLAANDFPWSPPPNSDPDDYQ</sequence>
<dbReference type="Proteomes" id="UP001595878">
    <property type="component" value="Unassembled WGS sequence"/>
</dbReference>